<protein>
    <submittedName>
        <fullName evidence="1">Uncharacterized protein</fullName>
    </submittedName>
</protein>
<geneLocation type="plasmid" evidence="1 2">
    <name>pMNOD04</name>
</geneLocation>
<organism evidence="1 2">
    <name type="scientific">Methylobacterium nodulans (strain LMG 21967 / CNCM I-2342 / ORS 2060)</name>
    <dbReference type="NCBI Taxonomy" id="460265"/>
    <lineage>
        <taxon>Bacteria</taxon>
        <taxon>Pseudomonadati</taxon>
        <taxon>Pseudomonadota</taxon>
        <taxon>Alphaproteobacteria</taxon>
        <taxon>Hyphomicrobiales</taxon>
        <taxon>Methylobacteriaceae</taxon>
        <taxon>Methylobacterium</taxon>
    </lineage>
</organism>
<dbReference type="KEGG" id="mno:Mnod_7721"/>
<dbReference type="Proteomes" id="UP000008207">
    <property type="component" value="Plasmid pMNOD04"/>
</dbReference>
<keyword evidence="1" id="KW-0614">Plasmid</keyword>
<evidence type="ECO:0000313" key="1">
    <source>
        <dbReference type="EMBL" id="ACL63314.1"/>
    </source>
</evidence>
<name>B8IY24_METNO</name>
<evidence type="ECO:0000313" key="2">
    <source>
        <dbReference type="Proteomes" id="UP000008207"/>
    </source>
</evidence>
<accession>B8IY24</accession>
<proteinExistence type="predicted"/>
<dbReference type="EMBL" id="CP001353">
    <property type="protein sequence ID" value="ACL63314.1"/>
    <property type="molecule type" value="Genomic_DNA"/>
</dbReference>
<keyword evidence="2" id="KW-1185">Reference proteome</keyword>
<sequence>MACQYNRRRRIYDALEIQPFCLPRPQHIQSFDLLGLLSAPIIFQGRSAELRYSNVREEGWKNNFASQLLKETGKTAYGEAYIVFGHNLMYRHAAKDEPDEIYPLLADMPLKHQVLVLEGDLQATHWAVYTSDQNDAFLVKMYIP</sequence>
<gene>
    <name evidence="1" type="ordered locus">Mnod_7721</name>
</gene>
<dbReference type="HOGENOM" id="CLU_1794257_0_0_5"/>
<dbReference type="OrthoDB" id="9988842at2"/>
<dbReference type="AlphaFoldDB" id="B8IY24"/>
<dbReference type="RefSeq" id="WP_015926871.1">
    <property type="nucleotide sequence ID" value="NC_011895.1"/>
</dbReference>
<reference evidence="2" key="1">
    <citation type="submission" date="2009-01" db="EMBL/GenBank/DDBJ databases">
        <title>Complete sequence of plasmid 4 of Methylobacterium nodulans ORS 2060.</title>
        <authorList>
            <consortium name="US DOE Joint Genome Institute"/>
            <person name="Lucas S."/>
            <person name="Copeland A."/>
            <person name="Lapidus A."/>
            <person name="Glavina del Rio T."/>
            <person name="Dalin E."/>
            <person name="Tice H."/>
            <person name="Bruce D."/>
            <person name="Goodwin L."/>
            <person name="Pitluck S."/>
            <person name="Sims D."/>
            <person name="Brettin T."/>
            <person name="Detter J.C."/>
            <person name="Han C."/>
            <person name="Larimer F."/>
            <person name="Land M."/>
            <person name="Hauser L."/>
            <person name="Kyrpides N."/>
            <person name="Ivanova N."/>
            <person name="Marx C.J."/>
            <person name="Richardson P."/>
        </authorList>
    </citation>
    <scope>NUCLEOTIDE SEQUENCE [LARGE SCALE GENOMIC DNA]</scope>
    <source>
        <strain evidence="2">LMG 21967 / CNCM I-2342 / ORS 2060</strain>
        <plasmid evidence="2">Plasmid pMNOD04</plasmid>
    </source>
</reference>